<dbReference type="SUPFAM" id="SSF48008">
    <property type="entry name" value="GntR ligand-binding domain-like"/>
    <property type="match status" value="1"/>
</dbReference>
<dbReference type="PROSITE" id="PS50949">
    <property type="entry name" value="HTH_GNTR"/>
    <property type="match status" value="1"/>
</dbReference>
<dbReference type="Pfam" id="PF07729">
    <property type="entry name" value="FCD"/>
    <property type="match status" value="1"/>
</dbReference>
<feature type="domain" description="HTH gntR-type" evidence="4">
    <location>
        <begin position="3"/>
        <end position="71"/>
    </location>
</feature>
<dbReference type="PANTHER" id="PTHR43537:SF45">
    <property type="entry name" value="GNTR FAMILY REGULATORY PROTEIN"/>
    <property type="match status" value="1"/>
</dbReference>
<dbReference type="SUPFAM" id="SSF46785">
    <property type="entry name" value="Winged helix' DNA-binding domain"/>
    <property type="match status" value="1"/>
</dbReference>
<protein>
    <submittedName>
        <fullName evidence="5">Putative HTH-type transcriptional regulator in the TAR-I ttuE-ttuC' intergenic region</fullName>
    </submittedName>
</protein>
<name>A0A1G4G514_9BACT</name>
<dbReference type="SMART" id="SM00895">
    <property type="entry name" value="FCD"/>
    <property type="match status" value="1"/>
</dbReference>
<sequence length="223" mass="25603">MKNLTSNDAYSRILNAIITSELRPGDTVAEIQLAQKFGFGRTPVREAIMRLENEGFIVSAERKKRVYILFPKDIEEIFQIKQAIESMTASQAAEKATPEDKKELSDMLAEMKSLTTMDSSRHDEYVQRWLQLDIDFHGLLFRIANNSRAGVIVDNLNLQFMRIKLGMLVLEERVGKSIYEHLEIGEAILEGRKEDAARLMHTHLETVKQTIIALMKTFYYHAP</sequence>
<dbReference type="Pfam" id="PF00392">
    <property type="entry name" value="GntR"/>
    <property type="match status" value="1"/>
</dbReference>
<dbReference type="InterPro" id="IPR000524">
    <property type="entry name" value="Tscrpt_reg_HTH_GntR"/>
</dbReference>
<evidence type="ECO:0000256" key="3">
    <source>
        <dbReference type="ARBA" id="ARBA00023163"/>
    </source>
</evidence>
<dbReference type="GO" id="GO:0003677">
    <property type="term" value="F:DNA binding"/>
    <property type="evidence" value="ECO:0007669"/>
    <property type="project" value="UniProtKB-KW"/>
</dbReference>
<evidence type="ECO:0000256" key="1">
    <source>
        <dbReference type="ARBA" id="ARBA00023015"/>
    </source>
</evidence>
<dbReference type="Gene3D" id="1.20.120.530">
    <property type="entry name" value="GntR ligand-binding domain-like"/>
    <property type="match status" value="1"/>
</dbReference>
<dbReference type="Proteomes" id="UP000178485">
    <property type="component" value="Chromosome i"/>
</dbReference>
<dbReference type="KEGG" id="pmuc:ING2E5A_0798"/>
<accession>A0A1G4G514</accession>
<keyword evidence="2" id="KW-0238">DNA-binding</keyword>
<evidence type="ECO:0000256" key="2">
    <source>
        <dbReference type="ARBA" id="ARBA00023125"/>
    </source>
</evidence>
<dbReference type="RefSeq" id="WP_071136266.1">
    <property type="nucleotide sequence ID" value="NZ_JAQVII010000091.1"/>
</dbReference>
<dbReference type="InterPro" id="IPR011711">
    <property type="entry name" value="GntR_C"/>
</dbReference>
<gene>
    <name evidence="5" type="ORF">ING2E5A_0798</name>
</gene>
<dbReference type="CDD" id="cd07377">
    <property type="entry name" value="WHTH_GntR"/>
    <property type="match status" value="1"/>
</dbReference>
<dbReference type="STRING" id="1642646.ING2E5A_0798"/>
<evidence type="ECO:0000313" key="6">
    <source>
        <dbReference type="Proteomes" id="UP000178485"/>
    </source>
</evidence>
<evidence type="ECO:0000259" key="4">
    <source>
        <dbReference type="PROSITE" id="PS50949"/>
    </source>
</evidence>
<keyword evidence="3" id="KW-0804">Transcription</keyword>
<organism evidence="5 6">
    <name type="scientific">Petrimonas mucosa</name>
    <dbReference type="NCBI Taxonomy" id="1642646"/>
    <lineage>
        <taxon>Bacteria</taxon>
        <taxon>Pseudomonadati</taxon>
        <taxon>Bacteroidota</taxon>
        <taxon>Bacteroidia</taxon>
        <taxon>Bacteroidales</taxon>
        <taxon>Dysgonomonadaceae</taxon>
        <taxon>Petrimonas</taxon>
    </lineage>
</organism>
<reference evidence="5 6" key="1">
    <citation type="submission" date="2016-08" db="EMBL/GenBank/DDBJ databases">
        <authorList>
            <person name="Seilhamer J.J."/>
        </authorList>
    </citation>
    <scope>NUCLEOTIDE SEQUENCE [LARGE SCALE GENOMIC DNA]</scope>
    <source>
        <strain evidence="5">ING2-E5A</strain>
    </source>
</reference>
<dbReference type="PANTHER" id="PTHR43537">
    <property type="entry name" value="TRANSCRIPTIONAL REGULATOR, GNTR FAMILY"/>
    <property type="match status" value="1"/>
</dbReference>
<proteinExistence type="predicted"/>
<dbReference type="SMART" id="SM00345">
    <property type="entry name" value="HTH_GNTR"/>
    <property type="match status" value="1"/>
</dbReference>
<dbReference type="GO" id="GO:0003700">
    <property type="term" value="F:DNA-binding transcription factor activity"/>
    <property type="evidence" value="ECO:0007669"/>
    <property type="project" value="InterPro"/>
</dbReference>
<dbReference type="PRINTS" id="PR00035">
    <property type="entry name" value="HTHGNTR"/>
</dbReference>
<dbReference type="InterPro" id="IPR036390">
    <property type="entry name" value="WH_DNA-bd_sf"/>
</dbReference>
<dbReference type="InterPro" id="IPR036388">
    <property type="entry name" value="WH-like_DNA-bd_sf"/>
</dbReference>
<dbReference type="Gene3D" id="1.10.10.10">
    <property type="entry name" value="Winged helix-like DNA-binding domain superfamily/Winged helix DNA-binding domain"/>
    <property type="match status" value="1"/>
</dbReference>
<dbReference type="InterPro" id="IPR008920">
    <property type="entry name" value="TF_FadR/GntR_C"/>
</dbReference>
<dbReference type="AlphaFoldDB" id="A0A1G4G514"/>
<evidence type="ECO:0000313" key="5">
    <source>
        <dbReference type="EMBL" id="SCM56265.1"/>
    </source>
</evidence>
<dbReference type="EMBL" id="LT608328">
    <property type="protein sequence ID" value="SCM56265.1"/>
    <property type="molecule type" value="Genomic_DNA"/>
</dbReference>
<keyword evidence="1" id="KW-0805">Transcription regulation</keyword>
<keyword evidence="6" id="KW-1185">Reference proteome</keyword>